<dbReference type="OrthoDB" id="6161449at2759"/>
<dbReference type="SUPFAM" id="SSF54695">
    <property type="entry name" value="POZ domain"/>
    <property type="match status" value="1"/>
</dbReference>
<dbReference type="AlphaFoldDB" id="A0A8B6CD84"/>
<evidence type="ECO:0000313" key="3">
    <source>
        <dbReference type="Proteomes" id="UP000596742"/>
    </source>
</evidence>
<feature type="domain" description="BTB" evidence="1">
    <location>
        <begin position="50"/>
        <end position="109"/>
    </location>
</feature>
<proteinExistence type="predicted"/>
<dbReference type="InterPro" id="IPR000210">
    <property type="entry name" value="BTB/POZ_dom"/>
</dbReference>
<name>A0A8B6CD84_MYTGA</name>
<gene>
    <name evidence="2" type="ORF">MGAL_10B023259</name>
</gene>
<sequence>MEKEREDDNFVFFREISQNKDSLSKDEWSKDAEEDLTEYEELIASPFKESNIAFVFGKRKLHLQKEHLIAVSPVFEAMFSSKFLEGSLTEIPLPDKKISHFVHFVHFLRYLSPGFLDELTEDTVHHMLPLAEEYQTDDLKKRIDDYLTKSVLSHSDSITSVKIILNILEAEQYKLNGYLNACIGVASQKQVNMLTKNPRFEEISQKVQLKIGLKRMEDIDKIYNNGKKVGSFYSKINFINMIYART</sequence>
<dbReference type="PANTHER" id="PTHR22744:SF17">
    <property type="entry name" value="BTB DOMAIN-CONTAINING PROTEIN"/>
    <property type="match status" value="1"/>
</dbReference>
<dbReference type="SMART" id="SM00225">
    <property type="entry name" value="BTB"/>
    <property type="match status" value="1"/>
</dbReference>
<organism evidence="2 3">
    <name type="scientific">Mytilus galloprovincialis</name>
    <name type="common">Mediterranean mussel</name>
    <dbReference type="NCBI Taxonomy" id="29158"/>
    <lineage>
        <taxon>Eukaryota</taxon>
        <taxon>Metazoa</taxon>
        <taxon>Spiralia</taxon>
        <taxon>Lophotrochozoa</taxon>
        <taxon>Mollusca</taxon>
        <taxon>Bivalvia</taxon>
        <taxon>Autobranchia</taxon>
        <taxon>Pteriomorphia</taxon>
        <taxon>Mytilida</taxon>
        <taxon>Mytiloidea</taxon>
        <taxon>Mytilidae</taxon>
        <taxon>Mytilinae</taxon>
        <taxon>Mytilus</taxon>
    </lineage>
</organism>
<reference evidence="2" key="1">
    <citation type="submission" date="2018-11" db="EMBL/GenBank/DDBJ databases">
        <authorList>
            <person name="Alioto T."/>
            <person name="Alioto T."/>
        </authorList>
    </citation>
    <scope>NUCLEOTIDE SEQUENCE</scope>
</reference>
<dbReference type="EMBL" id="UYJE01001521">
    <property type="protein sequence ID" value="VDI02816.1"/>
    <property type="molecule type" value="Genomic_DNA"/>
</dbReference>
<dbReference type="InterPro" id="IPR011333">
    <property type="entry name" value="SKP1/BTB/POZ_sf"/>
</dbReference>
<dbReference type="PROSITE" id="PS50097">
    <property type="entry name" value="BTB"/>
    <property type="match status" value="1"/>
</dbReference>
<dbReference type="PANTHER" id="PTHR22744">
    <property type="entry name" value="HELIX LOOP HELIX PROTEIN 21-RELATED"/>
    <property type="match status" value="1"/>
</dbReference>
<comment type="caution">
    <text evidence="2">The sequence shown here is derived from an EMBL/GenBank/DDBJ whole genome shotgun (WGS) entry which is preliminary data.</text>
</comment>
<accession>A0A8B6CD84</accession>
<evidence type="ECO:0000313" key="2">
    <source>
        <dbReference type="EMBL" id="VDI02816.1"/>
    </source>
</evidence>
<dbReference type="Pfam" id="PF00651">
    <property type="entry name" value="BTB"/>
    <property type="match status" value="1"/>
</dbReference>
<dbReference type="Proteomes" id="UP000596742">
    <property type="component" value="Unassembled WGS sequence"/>
</dbReference>
<keyword evidence="3" id="KW-1185">Reference proteome</keyword>
<dbReference type="Gene3D" id="3.30.710.10">
    <property type="entry name" value="Potassium Channel Kv1.1, Chain A"/>
    <property type="match status" value="1"/>
</dbReference>
<protein>
    <recommendedName>
        <fullName evidence="1">BTB domain-containing protein</fullName>
    </recommendedName>
</protein>
<evidence type="ECO:0000259" key="1">
    <source>
        <dbReference type="PROSITE" id="PS50097"/>
    </source>
</evidence>